<evidence type="ECO:0000313" key="6">
    <source>
        <dbReference type="Proteomes" id="UP001231189"/>
    </source>
</evidence>
<protein>
    <submittedName>
        <fullName evidence="5">Uncharacterized protein</fullName>
    </submittedName>
</protein>
<dbReference type="FunFam" id="1.25.70.10:FF:000019">
    <property type="entry name" value="mTERF family protein"/>
    <property type="match status" value="1"/>
</dbReference>
<evidence type="ECO:0000256" key="3">
    <source>
        <dbReference type="ARBA" id="ARBA00022946"/>
    </source>
</evidence>
<keyword evidence="2" id="KW-0806">Transcription termination</keyword>
<feature type="region of interest" description="Disordered" evidence="4">
    <location>
        <begin position="19"/>
        <end position="45"/>
    </location>
</feature>
<reference evidence="5" key="1">
    <citation type="submission" date="2023-07" db="EMBL/GenBank/DDBJ databases">
        <title>A chromosome-level genome assembly of Lolium multiflorum.</title>
        <authorList>
            <person name="Chen Y."/>
            <person name="Copetti D."/>
            <person name="Kolliker R."/>
            <person name="Studer B."/>
        </authorList>
    </citation>
    <scope>NUCLEOTIDE SEQUENCE</scope>
    <source>
        <strain evidence="5">02402/16</strain>
        <tissue evidence="5">Leaf</tissue>
    </source>
</reference>
<keyword evidence="2" id="KW-0804">Transcription</keyword>
<evidence type="ECO:0000256" key="4">
    <source>
        <dbReference type="SAM" id="MobiDB-lite"/>
    </source>
</evidence>
<evidence type="ECO:0000313" key="5">
    <source>
        <dbReference type="EMBL" id="KAK1606414.1"/>
    </source>
</evidence>
<dbReference type="EMBL" id="JAUUTY010000007">
    <property type="protein sequence ID" value="KAK1606414.1"/>
    <property type="molecule type" value="Genomic_DNA"/>
</dbReference>
<proteinExistence type="inferred from homology"/>
<dbReference type="Gene3D" id="1.25.70.10">
    <property type="entry name" value="Transcription termination factor 3, mitochondrial"/>
    <property type="match status" value="2"/>
</dbReference>
<dbReference type="Proteomes" id="UP001231189">
    <property type="component" value="Unassembled WGS sequence"/>
</dbReference>
<evidence type="ECO:0000256" key="2">
    <source>
        <dbReference type="ARBA" id="ARBA00022472"/>
    </source>
</evidence>
<dbReference type="InterPro" id="IPR038538">
    <property type="entry name" value="MTERF_sf"/>
</dbReference>
<dbReference type="FunFam" id="1.25.70.10:FF:000014">
    <property type="entry name" value="Transcription termination factor MTEF18, mitochondrial"/>
    <property type="match status" value="1"/>
</dbReference>
<dbReference type="SMART" id="SM00733">
    <property type="entry name" value="Mterf"/>
    <property type="match status" value="5"/>
</dbReference>
<dbReference type="PANTHER" id="PTHR13068">
    <property type="entry name" value="CGI-12 PROTEIN-RELATED"/>
    <property type="match status" value="1"/>
</dbReference>
<keyword evidence="3" id="KW-0809">Transit peptide</keyword>
<keyword evidence="6" id="KW-1185">Reference proteome</keyword>
<evidence type="ECO:0000256" key="1">
    <source>
        <dbReference type="ARBA" id="ARBA00007692"/>
    </source>
</evidence>
<accession>A0AAD8QQX6</accession>
<dbReference type="GO" id="GO:0006353">
    <property type="term" value="P:DNA-templated transcription termination"/>
    <property type="evidence" value="ECO:0007669"/>
    <property type="project" value="UniProtKB-KW"/>
</dbReference>
<dbReference type="GO" id="GO:0003676">
    <property type="term" value="F:nucleic acid binding"/>
    <property type="evidence" value="ECO:0007669"/>
    <property type="project" value="InterPro"/>
</dbReference>
<dbReference type="AlphaFoldDB" id="A0AAD8QQX6"/>
<dbReference type="InterPro" id="IPR003690">
    <property type="entry name" value="MTERF"/>
</dbReference>
<sequence length="635" mass="71722">MNNHLRAALRAARLRWAPNALTNPPRAPPFEPSTSHHAPKSYPASGWAAAPPVIRLRLYSSPPNRARAKPLAGGDADDSADSDDEVDPQLKQMQKRREFRAAQKAFMEYLHVTRGMSFGDAEHISRHSPLFLTKLLDEVQDAAREPAEGPAFRSPVKRREMRDQRVSRALARLFQFNPVNEFEPFLESIGVGPGESVLPRDLMFLADDETLLDNFRVLCNYGVARGKVGHVYRDAVEVFGFGHGVLESRLKALEELRISKTSVIKLVVSTPVVLLRDPNVELKILDWLEDVGIQRDWICQFLSARQSYDWSKMVRVPRFFVSLGFAKQDIGRLVRKNPDFLLDGSGKMLFTVVIMMLKAGSGKKELFDLFMNFPDVSLEKFTSNLQRGMLFLAEIGLNNEAINKFIVSHGSMLGSAPVKKPNSILTHLNAGKKRVRKIILEDPELLMNYTLGSKLSKLPKCDPFEDSFNEKTKFLKSIGFVEGSEDMKKAFKAFRGKGDELQDRYNFLVSAGLDPKDVVQMIKVAPQILNQKIHVVESKLSFLVNDSGYPLSDLVVFPAFLSFTIERSKVRIFMYNWLLEKGVVTPQLALSTILACSEKCFVRYFVKKHPMGPEVWENFKREVAKARSKPSTSDD</sequence>
<name>A0AAD8QQX6_LOLMU</name>
<dbReference type="PANTHER" id="PTHR13068:SF38">
    <property type="entry name" value="TRANSCRIPTION TERMINATION FACTOR FAMILY PROTEIN"/>
    <property type="match status" value="1"/>
</dbReference>
<keyword evidence="2" id="KW-0805">Transcription regulation</keyword>
<comment type="caution">
    <text evidence="5">The sequence shown here is derived from an EMBL/GenBank/DDBJ whole genome shotgun (WGS) entry which is preliminary data.</text>
</comment>
<dbReference type="Pfam" id="PF02536">
    <property type="entry name" value="mTERF"/>
    <property type="match status" value="1"/>
</dbReference>
<gene>
    <name evidence="5" type="ORF">QYE76_030087</name>
</gene>
<feature type="compositionally biased region" description="Acidic residues" evidence="4">
    <location>
        <begin position="75"/>
        <end position="87"/>
    </location>
</feature>
<organism evidence="5 6">
    <name type="scientific">Lolium multiflorum</name>
    <name type="common">Italian ryegrass</name>
    <name type="synonym">Lolium perenne subsp. multiflorum</name>
    <dbReference type="NCBI Taxonomy" id="4521"/>
    <lineage>
        <taxon>Eukaryota</taxon>
        <taxon>Viridiplantae</taxon>
        <taxon>Streptophyta</taxon>
        <taxon>Embryophyta</taxon>
        <taxon>Tracheophyta</taxon>
        <taxon>Spermatophyta</taxon>
        <taxon>Magnoliopsida</taxon>
        <taxon>Liliopsida</taxon>
        <taxon>Poales</taxon>
        <taxon>Poaceae</taxon>
        <taxon>BOP clade</taxon>
        <taxon>Pooideae</taxon>
        <taxon>Poodae</taxon>
        <taxon>Poeae</taxon>
        <taxon>Poeae Chloroplast Group 2 (Poeae type)</taxon>
        <taxon>Loliodinae</taxon>
        <taxon>Loliinae</taxon>
        <taxon>Lolium</taxon>
    </lineage>
</organism>
<feature type="region of interest" description="Disordered" evidence="4">
    <location>
        <begin position="65"/>
        <end position="88"/>
    </location>
</feature>
<comment type="similarity">
    <text evidence="1">Belongs to the mTERF family.</text>
</comment>